<feature type="region of interest" description="Disordered" evidence="4">
    <location>
        <begin position="192"/>
        <end position="242"/>
    </location>
</feature>
<feature type="signal peptide" evidence="5">
    <location>
        <begin position="1"/>
        <end position="34"/>
    </location>
</feature>
<feature type="coiled-coil region" evidence="3">
    <location>
        <begin position="107"/>
        <end position="145"/>
    </location>
</feature>
<dbReference type="Gene3D" id="1.10.287.470">
    <property type="entry name" value="Helix hairpin bin"/>
    <property type="match status" value="1"/>
</dbReference>
<accession>A0A2S0WEX8</accession>
<keyword evidence="5" id="KW-0732">Signal</keyword>
<evidence type="ECO:0000256" key="2">
    <source>
        <dbReference type="ARBA" id="ARBA00023054"/>
    </source>
</evidence>
<feature type="domain" description="YknX-like beta-barrel" evidence="6">
    <location>
        <begin position="335"/>
        <end position="421"/>
    </location>
</feature>
<dbReference type="InterPro" id="IPR058636">
    <property type="entry name" value="Beta-barrel_YknX"/>
</dbReference>
<reference evidence="8" key="1">
    <citation type="submission" date="2018-01" db="EMBL/GenBank/DDBJ databases">
        <authorList>
            <person name="Li J."/>
        </authorList>
    </citation>
    <scope>NUCLEOTIDE SEQUENCE [LARGE SCALE GENOMIC DNA]</scope>
    <source>
        <strain evidence="8">2184</strain>
    </source>
</reference>
<dbReference type="Proteomes" id="UP000244754">
    <property type="component" value="Chromosome"/>
</dbReference>
<dbReference type="GO" id="GO:0030313">
    <property type="term" value="C:cell envelope"/>
    <property type="evidence" value="ECO:0007669"/>
    <property type="project" value="UniProtKB-SubCell"/>
</dbReference>
<evidence type="ECO:0000313" key="7">
    <source>
        <dbReference type="EMBL" id="AWB84337.1"/>
    </source>
</evidence>
<protein>
    <recommendedName>
        <fullName evidence="6">YknX-like beta-barrel domain-containing protein</fullName>
    </recommendedName>
</protein>
<dbReference type="Gene3D" id="2.40.50.100">
    <property type="match status" value="1"/>
</dbReference>
<feature type="coiled-coil region" evidence="3">
    <location>
        <begin position="243"/>
        <end position="274"/>
    </location>
</feature>
<evidence type="ECO:0000256" key="1">
    <source>
        <dbReference type="ARBA" id="ARBA00004196"/>
    </source>
</evidence>
<dbReference type="SUPFAM" id="SSF111369">
    <property type="entry name" value="HlyD-like secretion proteins"/>
    <property type="match status" value="1"/>
</dbReference>
<dbReference type="OrthoDB" id="3268957at2"/>
<evidence type="ECO:0000256" key="3">
    <source>
        <dbReference type="SAM" id="Coils"/>
    </source>
</evidence>
<dbReference type="KEGG" id="clia:C3E79_07455"/>
<comment type="subcellular location">
    <subcellularLocation>
        <location evidence="1">Cell envelope</location>
    </subcellularLocation>
</comment>
<evidence type="ECO:0000256" key="5">
    <source>
        <dbReference type="SAM" id="SignalP"/>
    </source>
</evidence>
<feature type="compositionally biased region" description="Pro residues" evidence="4">
    <location>
        <begin position="202"/>
        <end position="221"/>
    </location>
</feature>
<evidence type="ECO:0000256" key="4">
    <source>
        <dbReference type="SAM" id="MobiDB-lite"/>
    </source>
</evidence>
<dbReference type="Gene3D" id="2.40.420.20">
    <property type="match status" value="1"/>
</dbReference>
<feature type="chain" id="PRO_5043310275" description="YknX-like beta-barrel domain-containing protein" evidence="5">
    <location>
        <begin position="35"/>
        <end position="533"/>
    </location>
</feature>
<dbReference type="PANTHER" id="PTHR32347:SF23">
    <property type="entry name" value="BLL5650 PROTEIN"/>
    <property type="match status" value="1"/>
</dbReference>
<dbReference type="Gene3D" id="2.40.30.170">
    <property type="match status" value="1"/>
</dbReference>
<dbReference type="InterPro" id="IPR050465">
    <property type="entry name" value="UPF0194_transport"/>
</dbReference>
<dbReference type="EMBL" id="CP026948">
    <property type="protein sequence ID" value="AWB84337.1"/>
    <property type="molecule type" value="Genomic_DNA"/>
</dbReference>
<proteinExistence type="predicted"/>
<dbReference type="AlphaFoldDB" id="A0A2S0WEX8"/>
<evidence type="ECO:0000313" key="8">
    <source>
        <dbReference type="Proteomes" id="UP000244754"/>
    </source>
</evidence>
<dbReference type="RefSeq" id="WP_108404346.1">
    <property type="nucleotide sequence ID" value="NZ_CP026948.1"/>
</dbReference>
<dbReference type="PANTHER" id="PTHR32347">
    <property type="entry name" value="EFFLUX SYSTEM COMPONENT YKNX-RELATED"/>
    <property type="match status" value="1"/>
</dbReference>
<organism evidence="7 8">
    <name type="scientific">Corynebacterium liangguodongii</name>
    <dbReference type="NCBI Taxonomy" id="2079535"/>
    <lineage>
        <taxon>Bacteria</taxon>
        <taxon>Bacillati</taxon>
        <taxon>Actinomycetota</taxon>
        <taxon>Actinomycetes</taxon>
        <taxon>Mycobacteriales</taxon>
        <taxon>Corynebacteriaceae</taxon>
        <taxon>Corynebacterium</taxon>
    </lineage>
</organism>
<keyword evidence="2 3" id="KW-0175">Coiled coil</keyword>
<sequence length="533" mass="54490">MVSVPGPDSTVNRPAKRALAALAAAALLCTSACGVGGGEEKKKEGLAAGDYTVAAADDVRNSVVVNGNVGPIRSMSVTTALQSPVLRVAVGTGDRVSVDQFLLELDSSAAERQLEQQQAQQASAQADAVAAAQDAQAQLDAARDQINRGVHPAIAQAQAAVNQAQAAYDAAVAGEAPVKMDASANQIKRLLGQLGSGGGAPDPAPQPPAPAPAPAPAPEAQPAPAQLPQVDPAQEEAARQANIAQASAALQQAQAQLDAAYTQAAQERDALKRQADSAWRKADLAGTSEGDGSLEYQVQSATVTAPMAGLVTSVDVKEGDVPQGKLVTIADDSRLIIHTKVRESDIPNIANGNRVTFTSTATGDKEFQGRVSWISPVGSSDEVPVQGGGKKSDGAVMFPVDIEVTGDKAGLLLGGSARAEIITDEAPDALSVPLDAVFDDGGKKKVLVLAAGEGENRGTVEERVVDTGAENDVDVAVTGGELKPGEIVINWPDQYRDKVGEAVSITDPNFKPEDVAAARSGADKGGTSENKAR</sequence>
<keyword evidence="8" id="KW-1185">Reference proteome</keyword>
<gene>
    <name evidence="7" type="ORF">C3E79_07455</name>
</gene>
<feature type="compositionally biased region" description="Low complexity" evidence="4">
    <location>
        <begin position="222"/>
        <end position="232"/>
    </location>
</feature>
<dbReference type="Pfam" id="PF25990">
    <property type="entry name" value="Beta-barrel_YknX"/>
    <property type="match status" value="1"/>
</dbReference>
<feature type="region of interest" description="Disordered" evidence="4">
    <location>
        <begin position="506"/>
        <end position="533"/>
    </location>
</feature>
<name>A0A2S0WEX8_9CORY</name>
<evidence type="ECO:0000259" key="6">
    <source>
        <dbReference type="Pfam" id="PF25990"/>
    </source>
</evidence>